<dbReference type="EMBL" id="JAEPRA010000005">
    <property type="protein sequence ID" value="KAG2185367.1"/>
    <property type="molecule type" value="Genomic_DNA"/>
</dbReference>
<comment type="caution">
    <text evidence="1">The sequence shown here is derived from an EMBL/GenBank/DDBJ whole genome shotgun (WGS) entry which is preliminary data.</text>
</comment>
<dbReference type="Proteomes" id="UP000612746">
    <property type="component" value="Unassembled WGS sequence"/>
</dbReference>
<name>A0A8H7Q3B9_9FUNG</name>
<proteinExistence type="predicted"/>
<sequence length="130" mass="14884">MSSRQVVIANIKIKNVVADVLPGSVEETRMYLGRPSVPEDNDNTPDIDENITMPLPDDPLPNCDHWVMINQKDKAIKIGMIRLKTLRQLWHPKAHWMKDPKNPLYRYHIIGECPNTTGNTSGNRGWTTRL</sequence>
<dbReference type="AlphaFoldDB" id="A0A8H7Q3B9"/>
<gene>
    <name evidence="1" type="ORF">INT44_002158</name>
</gene>
<keyword evidence="2" id="KW-1185">Reference proteome</keyword>
<reference evidence="1" key="1">
    <citation type="submission" date="2020-12" db="EMBL/GenBank/DDBJ databases">
        <title>Metabolic potential, ecology and presence of endohyphal bacteria is reflected in genomic diversity of Mucoromycotina.</title>
        <authorList>
            <person name="Muszewska A."/>
            <person name="Okrasinska A."/>
            <person name="Steczkiewicz K."/>
            <person name="Drgas O."/>
            <person name="Orlowska M."/>
            <person name="Perlinska-Lenart U."/>
            <person name="Aleksandrzak-Piekarczyk T."/>
            <person name="Szatraj K."/>
            <person name="Zielenkiewicz U."/>
            <person name="Pilsyk S."/>
            <person name="Malc E."/>
            <person name="Mieczkowski P."/>
            <person name="Kruszewska J.S."/>
            <person name="Biernat P."/>
            <person name="Pawlowska J."/>
        </authorList>
    </citation>
    <scope>NUCLEOTIDE SEQUENCE</scope>
    <source>
        <strain evidence="1">WA0000051536</strain>
    </source>
</reference>
<protein>
    <submittedName>
        <fullName evidence="1">Uncharacterized protein</fullName>
    </submittedName>
</protein>
<organism evidence="1 2">
    <name type="scientific">Umbelopsis vinacea</name>
    <dbReference type="NCBI Taxonomy" id="44442"/>
    <lineage>
        <taxon>Eukaryota</taxon>
        <taxon>Fungi</taxon>
        <taxon>Fungi incertae sedis</taxon>
        <taxon>Mucoromycota</taxon>
        <taxon>Mucoromycotina</taxon>
        <taxon>Umbelopsidomycetes</taxon>
        <taxon>Umbelopsidales</taxon>
        <taxon>Umbelopsidaceae</taxon>
        <taxon>Umbelopsis</taxon>
    </lineage>
</organism>
<accession>A0A8H7Q3B9</accession>
<evidence type="ECO:0000313" key="1">
    <source>
        <dbReference type="EMBL" id="KAG2185367.1"/>
    </source>
</evidence>
<evidence type="ECO:0000313" key="2">
    <source>
        <dbReference type="Proteomes" id="UP000612746"/>
    </source>
</evidence>